<dbReference type="Gene3D" id="2.60.210.10">
    <property type="entry name" value="Apoptosis, Tumor Necrosis Factor Receptor Associated Protein 2, Chain A"/>
    <property type="match status" value="1"/>
</dbReference>
<dbReference type="InterPro" id="IPR045005">
    <property type="entry name" value="BPM1-6"/>
</dbReference>
<dbReference type="CDD" id="cd00121">
    <property type="entry name" value="MATH"/>
    <property type="match status" value="1"/>
</dbReference>
<proteinExistence type="predicted"/>
<dbReference type="PANTHER" id="PTHR26379:SF332">
    <property type="entry name" value="OS08G0128900 PROTEIN"/>
    <property type="match status" value="1"/>
</dbReference>
<reference evidence="4" key="1">
    <citation type="journal article" date="2019" name="BMC Genomics">
        <title>A new reference genome for Sorghum bicolor reveals high levels of sequence similarity between sweet and grain genotypes: implications for the genetics of sugar metabolism.</title>
        <authorList>
            <person name="Cooper E.A."/>
            <person name="Brenton Z.W."/>
            <person name="Flinn B.S."/>
            <person name="Jenkins J."/>
            <person name="Shu S."/>
            <person name="Flowers D."/>
            <person name="Luo F."/>
            <person name="Wang Y."/>
            <person name="Xia P."/>
            <person name="Barry K."/>
            <person name="Daum C."/>
            <person name="Lipzen A."/>
            <person name="Yoshinaga Y."/>
            <person name="Schmutz J."/>
            <person name="Saski C."/>
            <person name="Vermerris W."/>
            <person name="Kresovich S."/>
        </authorList>
    </citation>
    <scope>NUCLEOTIDE SEQUENCE</scope>
</reference>
<dbReference type="Pfam" id="PF22486">
    <property type="entry name" value="MATH_2"/>
    <property type="match status" value="1"/>
</dbReference>
<evidence type="ECO:0000259" key="2">
    <source>
        <dbReference type="PROSITE" id="PS50097"/>
    </source>
</evidence>
<feature type="domain" description="BTB" evidence="2">
    <location>
        <begin position="330"/>
        <end position="404"/>
    </location>
</feature>
<dbReference type="GO" id="GO:0016567">
    <property type="term" value="P:protein ubiquitination"/>
    <property type="evidence" value="ECO:0007669"/>
    <property type="project" value="InterPro"/>
</dbReference>
<organism evidence="4 5">
    <name type="scientific">Sorghum bicolor</name>
    <name type="common">Sorghum</name>
    <name type="synonym">Sorghum vulgare</name>
    <dbReference type="NCBI Taxonomy" id="4558"/>
    <lineage>
        <taxon>Eukaryota</taxon>
        <taxon>Viridiplantae</taxon>
        <taxon>Streptophyta</taxon>
        <taxon>Embryophyta</taxon>
        <taxon>Tracheophyta</taxon>
        <taxon>Spermatophyta</taxon>
        <taxon>Magnoliopsida</taxon>
        <taxon>Liliopsida</taxon>
        <taxon>Poales</taxon>
        <taxon>Poaceae</taxon>
        <taxon>PACMAD clade</taxon>
        <taxon>Panicoideae</taxon>
        <taxon>Andropogonodae</taxon>
        <taxon>Andropogoneae</taxon>
        <taxon>Sorghinae</taxon>
        <taxon>Sorghum</taxon>
    </lineage>
</organism>
<dbReference type="Proteomes" id="UP000807115">
    <property type="component" value="Chromosome 7"/>
</dbReference>
<gene>
    <name evidence="4" type="ORF">BDA96_07G029000</name>
</gene>
<accession>A0A921QKT2</accession>
<dbReference type="Gene3D" id="3.30.710.10">
    <property type="entry name" value="Potassium Channel Kv1.1, Chain A"/>
    <property type="match status" value="1"/>
</dbReference>
<feature type="domain" description="MATH" evidence="3">
    <location>
        <begin position="163"/>
        <end position="291"/>
    </location>
</feature>
<dbReference type="Pfam" id="PF00651">
    <property type="entry name" value="BTB"/>
    <property type="match status" value="1"/>
</dbReference>
<dbReference type="PROSITE" id="PS50144">
    <property type="entry name" value="MATH"/>
    <property type="match status" value="1"/>
</dbReference>
<protein>
    <recommendedName>
        <fullName evidence="6">BTB domain-containing protein</fullName>
    </recommendedName>
</protein>
<comment type="pathway">
    <text evidence="1">Protein modification; protein ubiquitination.</text>
</comment>
<comment type="caution">
    <text evidence="4">The sequence shown here is derived from an EMBL/GenBank/DDBJ whole genome shotgun (WGS) entry which is preliminary data.</text>
</comment>
<dbReference type="SUPFAM" id="SSF54695">
    <property type="entry name" value="POZ domain"/>
    <property type="match status" value="1"/>
</dbReference>
<evidence type="ECO:0000313" key="4">
    <source>
        <dbReference type="EMBL" id="KAG0522345.1"/>
    </source>
</evidence>
<evidence type="ECO:0008006" key="6">
    <source>
        <dbReference type="Google" id="ProtNLM"/>
    </source>
</evidence>
<dbReference type="AlphaFoldDB" id="A0A921QKT2"/>
<dbReference type="InterPro" id="IPR008974">
    <property type="entry name" value="TRAF-like"/>
</dbReference>
<dbReference type="InterPro" id="IPR011333">
    <property type="entry name" value="SKP1/BTB/POZ_sf"/>
</dbReference>
<reference evidence="4" key="2">
    <citation type="submission" date="2020-10" db="EMBL/GenBank/DDBJ databases">
        <authorList>
            <person name="Cooper E.A."/>
            <person name="Brenton Z.W."/>
            <person name="Flinn B.S."/>
            <person name="Jenkins J."/>
            <person name="Shu S."/>
            <person name="Flowers D."/>
            <person name="Luo F."/>
            <person name="Wang Y."/>
            <person name="Xia P."/>
            <person name="Barry K."/>
            <person name="Daum C."/>
            <person name="Lipzen A."/>
            <person name="Yoshinaga Y."/>
            <person name="Schmutz J."/>
            <person name="Saski C."/>
            <person name="Vermerris W."/>
            <person name="Kresovich S."/>
        </authorList>
    </citation>
    <scope>NUCLEOTIDE SEQUENCE</scope>
</reference>
<dbReference type="SUPFAM" id="SSF49599">
    <property type="entry name" value="TRAF domain-like"/>
    <property type="match status" value="1"/>
</dbReference>
<dbReference type="PROSITE" id="PS50097">
    <property type="entry name" value="BTB"/>
    <property type="match status" value="1"/>
</dbReference>
<sequence>MPHHLPVVVVPVEIAGEQQHVGVDEVKQSSKDHRLHVVDGDAIHGLLLHIPEELRHEHRRPRSQHHPVRAEDLSLDGERDVRRLVAMLLAQQQLAQVLGQVRRRQSEFAQSYGLWHPRLVGDDVDDALDLIMNTNNTSAQEVLGEKMALPANTKSTNTTETVRGEHRFDIDGYSGKLRAGRVVTSETFAVGGLDWAIRYHPAAAEVGDEEYVSVFVKLVTPNARAWALYDLRLVDRATGLPRSVRRRREPVAFDASKARKRERGSRLFMTVSELAASPYLRDDRLTVECVLDVVETFLSETTASPGTAEPPPPDLSRHLGALLLQTPVGADVSFAVQGETFRAHRVVLAARSPVLKAELSGSAPAKEDEDDDDASEVVAVDGMAPPVFKTLLHFVYTDTLPEDLLGDLGREEQQEFVRDLLAGADRYGMDRLKKICELVLRKPLDAKTVAAALDQHRHCQCQALGDGNVQFMPSA</sequence>
<evidence type="ECO:0000259" key="3">
    <source>
        <dbReference type="PROSITE" id="PS50144"/>
    </source>
</evidence>
<dbReference type="PANTHER" id="PTHR26379">
    <property type="entry name" value="BTB/POZ AND MATH DOMAIN-CONTAINING PROTEIN 1"/>
    <property type="match status" value="1"/>
</dbReference>
<dbReference type="SMART" id="SM00225">
    <property type="entry name" value="BTB"/>
    <property type="match status" value="1"/>
</dbReference>
<dbReference type="InterPro" id="IPR000210">
    <property type="entry name" value="BTB/POZ_dom"/>
</dbReference>
<evidence type="ECO:0000313" key="5">
    <source>
        <dbReference type="Proteomes" id="UP000807115"/>
    </source>
</evidence>
<dbReference type="InterPro" id="IPR002083">
    <property type="entry name" value="MATH/TRAF_dom"/>
</dbReference>
<evidence type="ECO:0000256" key="1">
    <source>
        <dbReference type="ARBA" id="ARBA00004906"/>
    </source>
</evidence>
<name>A0A921QKT2_SORBI</name>
<dbReference type="EMBL" id="CM027686">
    <property type="protein sequence ID" value="KAG0522345.1"/>
    <property type="molecule type" value="Genomic_DNA"/>
</dbReference>